<evidence type="ECO:0000313" key="2">
    <source>
        <dbReference type="EMBL" id="GFN83356.1"/>
    </source>
</evidence>
<proteinExistence type="predicted"/>
<reference evidence="2 3" key="1">
    <citation type="journal article" date="2021" name="Elife">
        <title>Chloroplast acquisition without the gene transfer in kleptoplastic sea slugs, Plakobranchus ocellatus.</title>
        <authorList>
            <person name="Maeda T."/>
            <person name="Takahashi S."/>
            <person name="Yoshida T."/>
            <person name="Shimamura S."/>
            <person name="Takaki Y."/>
            <person name="Nagai Y."/>
            <person name="Toyoda A."/>
            <person name="Suzuki Y."/>
            <person name="Arimoto A."/>
            <person name="Ishii H."/>
            <person name="Satoh N."/>
            <person name="Nishiyama T."/>
            <person name="Hasebe M."/>
            <person name="Maruyama T."/>
            <person name="Minagawa J."/>
            <person name="Obokata J."/>
            <person name="Shigenobu S."/>
        </authorList>
    </citation>
    <scope>NUCLEOTIDE SEQUENCE [LARGE SCALE GENOMIC DNA]</scope>
</reference>
<comment type="caution">
    <text evidence="2">The sequence shown here is derived from an EMBL/GenBank/DDBJ whole genome shotgun (WGS) entry which is preliminary data.</text>
</comment>
<feature type="signal peptide" evidence="1">
    <location>
        <begin position="1"/>
        <end position="18"/>
    </location>
</feature>
<dbReference type="EMBL" id="BLXT01001169">
    <property type="protein sequence ID" value="GFN83356.1"/>
    <property type="molecule type" value="Genomic_DNA"/>
</dbReference>
<accession>A0AAV3YKD2</accession>
<protein>
    <submittedName>
        <fullName evidence="2">Uncharacterized protein</fullName>
    </submittedName>
</protein>
<dbReference type="Proteomes" id="UP000735302">
    <property type="component" value="Unassembled WGS sequence"/>
</dbReference>
<gene>
    <name evidence="2" type="ORF">PoB_000986200</name>
</gene>
<evidence type="ECO:0000256" key="1">
    <source>
        <dbReference type="SAM" id="SignalP"/>
    </source>
</evidence>
<keyword evidence="3" id="KW-1185">Reference proteome</keyword>
<sequence length="248" mass="27613">MELHYLMLVLFAAAVVCAAEDDQQCSDLHNCQMHIDKLEKSMSGDEEDAVAENIKEVIACVEPALKTCEEEGGISEDIYSAMSAKLTQYKMKLTQLEAMSPENEVGGMFNMSAEDMDKVPTLFAPKEGQAKYNISLDDVPENPTCMDLQECAKGLEATENMDSLSESEKKNLCKIVYEKLECMEKATNKCMEMTLPEEAKESMRSGIIKGKEIYKQHCTEGDGVGANEFSWLFVAAGLLTTWQLQQQL</sequence>
<name>A0AAV3YKD2_9GAST</name>
<feature type="chain" id="PRO_5043954831" evidence="1">
    <location>
        <begin position="19"/>
        <end position="248"/>
    </location>
</feature>
<evidence type="ECO:0000313" key="3">
    <source>
        <dbReference type="Proteomes" id="UP000735302"/>
    </source>
</evidence>
<organism evidence="2 3">
    <name type="scientific">Plakobranchus ocellatus</name>
    <dbReference type="NCBI Taxonomy" id="259542"/>
    <lineage>
        <taxon>Eukaryota</taxon>
        <taxon>Metazoa</taxon>
        <taxon>Spiralia</taxon>
        <taxon>Lophotrochozoa</taxon>
        <taxon>Mollusca</taxon>
        <taxon>Gastropoda</taxon>
        <taxon>Heterobranchia</taxon>
        <taxon>Euthyneura</taxon>
        <taxon>Panpulmonata</taxon>
        <taxon>Sacoglossa</taxon>
        <taxon>Placobranchoidea</taxon>
        <taxon>Plakobranchidae</taxon>
        <taxon>Plakobranchus</taxon>
    </lineage>
</organism>
<dbReference type="AlphaFoldDB" id="A0AAV3YKD2"/>
<keyword evidence="1" id="KW-0732">Signal</keyword>